<keyword evidence="4" id="KW-0949">S-adenosyl-L-methionine</keyword>
<evidence type="ECO:0000256" key="3">
    <source>
        <dbReference type="ARBA" id="ARBA00022679"/>
    </source>
</evidence>
<comment type="caution">
    <text evidence="7">The sequence shown here is derived from an EMBL/GenBank/DDBJ whole genome shotgun (WGS) entry which is preliminary data.</text>
</comment>
<dbReference type="InterPro" id="IPR029063">
    <property type="entry name" value="SAM-dependent_MTases_sf"/>
</dbReference>
<evidence type="ECO:0000256" key="4">
    <source>
        <dbReference type="ARBA" id="ARBA00022691"/>
    </source>
</evidence>
<evidence type="ECO:0000256" key="6">
    <source>
        <dbReference type="PROSITE-ProRule" id="PRU00489"/>
    </source>
</evidence>
<keyword evidence="3" id="KW-0808">Transferase</keyword>
<evidence type="ECO:0000313" key="8">
    <source>
        <dbReference type="Proteomes" id="UP000053232"/>
    </source>
</evidence>
<evidence type="ECO:0000256" key="5">
    <source>
        <dbReference type="ARBA" id="ARBA00048957"/>
    </source>
</evidence>
<accession>A0A073I063</accession>
<dbReference type="Pfam" id="PF05063">
    <property type="entry name" value="MT-A70"/>
    <property type="match status" value="1"/>
</dbReference>
<reference evidence="8" key="1">
    <citation type="journal article" date="2014" name="Cell">
        <title>The Architecture of a Scrambled Genome Reveals Massive Levels of Genomic Rearrangement during Development.</title>
        <authorList>
            <person name="Chen X."/>
            <person name="Bracht J.R."/>
            <person name="Goldman A.D."/>
            <person name="Dolzhenko E."/>
            <person name="Clay D.M."/>
            <person name="Swart E.C."/>
            <person name="Perlman D.H."/>
            <person name="Doak T.G."/>
            <person name="Stuart A."/>
            <person name="Amemiya C.T."/>
            <person name="Sebra R.P."/>
            <person name="Landweber L.F."/>
        </authorList>
    </citation>
    <scope>NUCLEOTIDE SEQUENCE [LARGE SCALE GENOMIC DNA]</scope>
    <source>
        <strain evidence="8">JRB310</strain>
    </source>
</reference>
<keyword evidence="8" id="KW-1185">Reference proteome</keyword>
<proteinExistence type="inferred from homology"/>
<dbReference type="SUPFAM" id="SSF53335">
    <property type="entry name" value="S-adenosyl-L-methionine-dependent methyltransferases"/>
    <property type="match status" value="1"/>
</dbReference>
<dbReference type="GO" id="GO:0036396">
    <property type="term" value="C:RNA N6-methyladenosine methyltransferase complex"/>
    <property type="evidence" value="ECO:0007669"/>
    <property type="project" value="TreeGrafter"/>
</dbReference>
<organism evidence="7 8">
    <name type="scientific">Oxytricha trifallax</name>
    <dbReference type="NCBI Taxonomy" id="1172189"/>
    <lineage>
        <taxon>Eukaryota</taxon>
        <taxon>Sar</taxon>
        <taxon>Alveolata</taxon>
        <taxon>Ciliophora</taxon>
        <taxon>Intramacronucleata</taxon>
        <taxon>Spirotrichea</taxon>
        <taxon>Stichotrichia</taxon>
        <taxon>Sporadotrichida</taxon>
        <taxon>Oxytrichidae</taxon>
        <taxon>Oxytrichinae</taxon>
        <taxon>Oxytricha</taxon>
    </lineage>
</organism>
<dbReference type="Proteomes" id="UP000053232">
    <property type="component" value="Unassembled WGS sequence"/>
</dbReference>
<protein>
    <recommendedName>
        <fullName evidence="1">mRNA m(6)A methyltransferase</fullName>
        <ecNumber evidence="1">2.1.1.348</ecNumber>
    </recommendedName>
</protein>
<dbReference type="GO" id="GO:0001734">
    <property type="term" value="F:mRNA m(6)A methyltransferase activity"/>
    <property type="evidence" value="ECO:0007669"/>
    <property type="project" value="UniProtKB-EC"/>
</dbReference>
<name>A0A073I063_9SPIT</name>
<gene>
    <name evidence="7" type="ORF">OXYTRIMIC_639</name>
</gene>
<dbReference type="EMBL" id="ARYC01002313">
    <property type="protein sequence ID" value="KEJ82910.1"/>
    <property type="molecule type" value="Genomic_DNA"/>
</dbReference>
<evidence type="ECO:0000313" key="7">
    <source>
        <dbReference type="EMBL" id="KEJ82910.1"/>
    </source>
</evidence>
<dbReference type="EC" id="2.1.1.348" evidence="1"/>
<comment type="catalytic activity">
    <reaction evidence="5">
        <text>an adenosine in mRNA + S-adenosyl-L-methionine = an N(6)-methyladenosine in mRNA + S-adenosyl-L-homocysteine + H(+)</text>
        <dbReference type="Rhea" id="RHEA:55584"/>
        <dbReference type="Rhea" id="RHEA-COMP:12414"/>
        <dbReference type="Rhea" id="RHEA-COMP:12417"/>
        <dbReference type="ChEBI" id="CHEBI:15378"/>
        <dbReference type="ChEBI" id="CHEBI:57856"/>
        <dbReference type="ChEBI" id="CHEBI:59789"/>
        <dbReference type="ChEBI" id="CHEBI:74411"/>
        <dbReference type="ChEBI" id="CHEBI:74449"/>
        <dbReference type="EC" id="2.1.1.348"/>
    </reaction>
</comment>
<comment type="similarity">
    <text evidence="6">Belongs to the MT-A70-like family.</text>
</comment>
<dbReference type="AlphaFoldDB" id="A0A073I063"/>
<dbReference type="PANTHER" id="PTHR12829">
    <property type="entry name" value="N6-ADENOSINE-METHYLTRANSFERASE"/>
    <property type="match status" value="1"/>
</dbReference>
<dbReference type="GO" id="GO:0005634">
    <property type="term" value="C:nucleus"/>
    <property type="evidence" value="ECO:0007669"/>
    <property type="project" value="TreeGrafter"/>
</dbReference>
<keyword evidence="2" id="KW-0489">Methyltransferase</keyword>
<dbReference type="GO" id="GO:0032259">
    <property type="term" value="P:methylation"/>
    <property type="evidence" value="ECO:0007669"/>
    <property type="project" value="UniProtKB-KW"/>
</dbReference>
<evidence type="ECO:0000256" key="1">
    <source>
        <dbReference type="ARBA" id="ARBA00012160"/>
    </source>
</evidence>
<dbReference type="PROSITE" id="PS51143">
    <property type="entry name" value="MT_A70"/>
    <property type="match status" value="1"/>
</dbReference>
<evidence type="ECO:0000256" key="2">
    <source>
        <dbReference type="ARBA" id="ARBA00022603"/>
    </source>
</evidence>
<dbReference type="PANTHER" id="PTHR12829:SF7">
    <property type="entry name" value="N6-ADENOSINE-METHYLTRANSFERASE CATALYTIC SUBUNIT"/>
    <property type="match status" value="1"/>
</dbReference>
<dbReference type="InterPro" id="IPR007757">
    <property type="entry name" value="MT-A70-like"/>
</dbReference>
<sequence length="289" mass="34703">MNKAKDQPQYVKDREGNFKCPYYKNCVKKYKSVDIDNVYKHVSRKHQKQKMIKISNYQHMCSCNKRYKYRKDLNKHQRAKDHNDAIYHGIYGDVKIHDIWWELRNLILQLNGGRLFDVVMCDPPHPDTCLNLPYNTMSEEQILSMPVELIQERGFFFLWTTNAKRQMCEKFLEGRGYKIATYLEWFKTDNGETLIHGIGGYFSHCVEECIIGVKGDIKYLEERFNLQRVKNGILDYRRQTSQKPVQIYEMIEKLSPYGWLLDIFGTFINRRHRWVFLGNESDRMKREKK</sequence>